<organism evidence="1 2">
    <name type="scientific">Inquilinus limosus MP06</name>
    <dbReference type="NCBI Taxonomy" id="1398085"/>
    <lineage>
        <taxon>Bacteria</taxon>
        <taxon>Pseudomonadati</taxon>
        <taxon>Pseudomonadota</taxon>
        <taxon>Alphaproteobacteria</taxon>
        <taxon>Rhodospirillales</taxon>
        <taxon>Rhodospirillaceae</taxon>
        <taxon>Inquilinus</taxon>
    </lineage>
</organism>
<feature type="non-terminal residue" evidence="1">
    <location>
        <position position="165"/>
    </location>
</feature>
<comment type="caution">
    <text evidence="1">The sequence shown here is derived from an EMBL/GenBank/DDBJ whole genome shotgun (WGS) entry which is preliminary data.</text>
</comment>
<sequence length="165" mass="17596">MSTAGNLEAWSRSTPDPARQLLPAITCPEPLDGPRLAACIRHTPLLRRAYLRSLRLAAAVGDGLLLPMGFEFAAREIPAGTAEDELRWARQAAPFDLTAEIAATIAALGRRGDGPTALRGVSAPGASVVALLRTATEPRPERAELILTNADLHRPSVVRPAQLLR</sequence>
<accession>A0A0A0DB35</accession>
<dbReference type="AlphaFoldDB" id="A0A0A0DB35"/>
<name>A0A0A0DB35_9PROT</name>
<protein>
    <submittedName>
        <fullName evidence="1">Uncharacterized protein</fullName>
    </submittedName>
</protein>
<proteinExistence type="predicted"/>
<gene>
    <name evidence="1" type="ORF">P409_05580</name>
</gene>
<dbReference type="Proteomes" id="UP000029995">
    <property type="component" value="Unassembled WGS sequence"/>
</dbReference>
<reference evidence="1 2" key="1">
    <citation type="submission" date="2014-01" db="EMBL/GenBank/DDBJ databases">
        <title>Genome sequence determination for a cystic fibrosis isolate, Inquilinus limosus.</title>
        <authorList>
            <person name="Pino M."/>
            <person name="Di Conza J."/>
            <person name="Gutkind G."/>
        </authorList>
    </citation>
    <scope>NUCLEOTIDE SEQUENCE [LARGE SCALE GENOMIC DNA]</scope>
    <source>
        <strain evidence="1 2">MP06</strain>
    </source>
</reference>
<evidence type="ECO:0000313" key="1">
    <source>
        <dbReference type="EMBL" id="KGM35240.1"/>
    </source>
</evidence>
<evidence type="ECO:0000313" key="2">
    <source>
        <dbReference type="Proteomes" id="UP000029995"/>
    </source>
</evidence>
<dbReference type="EMBL" id="JANX01000039">
    <property type="protein sequence ID" value="KGM35240.1"/>
    <property type="molecule type" value="Genomic_DNA"/>
</dbReference>